<dbReference type="AlphaFoldDB" id="A0A8S9Y779"/>
<accession>A0A8S9Y779</accession>
<dbReference type="PROSITE" id="PS50172">
    <property type="entry name" value="BRCT"/>
    <property type="match status" value="1"/>
</dbReference>
<feature type="domain" description="BRCT" evidence="2">
    <location>
        <begin position="88"/>
        <end position="106"/>
    </location>
</feature>
<feature type="compositionally biased region" description="Polar residues" evidence="1">
    <location>
        <begin position="258"/>
        <end position="269"/>
    </location>
</feature>
<comment type="caution">
    <text evidence="3">The sequence shown here is derived from an EMBL/GenBank/DDBJ whole genome shotgun (WGS) entry which is preliminary data.</text>
</comment>
<proteinExistence type="predicted"/>
<feature type="region of interest" description="Disordered" evidence="1">
    <location>
        <begin position="258"/>
        <end position="316"/>
    </location>
</feature>
<dbReference type="OrthoDB" id="6630262at2759"/>
<evidence type="ECO:0000259" key="2">
    <source>
        <dbReference type="PROSITE" id="PS50172"/>
    </source>
</evidence>
<dbReference type="Proteomes" id="UP000466442">
    <property type="component" value="Linkage Group LG1"/>
</dbReference>
<sequence length="431" mass="47993">MTDPVPDPSPFPFFLDVHGCSLNFRLICSRSSKKTEYTTKLNKFGGVCKKSQGSRIILVFGALPCEQGHNRCDIHPPFSKEPAFQICWIDHCLKERDLLDIKAYLLNPSPEFAKINYIERMINGEYRPVEEQSNTQCHHYSNEFEMIQIANNLSAFDSRIKSCCQHILSMDESTGYCTKDIEGCDSTLSLTSISTMDNSDVLSSSGQPHNSESALVLHRSPKRSVDTLLQSTTKPLKSSVGCASNMATLLKAKETAQSRIPVTYSSSSESDVELPVAAKRRKEEAGQNLPVNNTETPKDSHDSSDASSGLEIGPPLNQLKSSVVRTDTRTPYTRGEEICILNYIIASKKFTGITSKWIPSHVELEFNEKVDKMASREIQVGEINGSITTNFLDVYKLIEKPQKQDWKSRYADADGAGAWTRAIIQDPLLPP</sequence>
<dbReference type="InterPro" id="IPR001357">
    <property type="entry name" value="BRCT_dom"/>
</dbReference>
<protein>
    <recommendedName>
        <fullName evidence="2">BRCT domain-containing protein</fullName>
    </recommendedName>
</protein>
<name>A0A8S9Y779_APOLU</name>
<reference evidence="3" key="1">
    <citation type="journal article" date="2021" name="Mol. Ecol. Resour.">
        <title>Apolygus lucorum genome provides insights into omnivorousness and mesophyll feeding.</title>
        <authorList>
            <person name="Liu Y."/>
            <person name="Liu H."/>
            <person name="Wang H."/>
            <person name="Huang T."/>
            <person name="Liu B."/>
            <person name="Yang B."/>
            <person name="Yin L."/>
            <person name="Li B."/>
            <person name="Zhang Y."/>
            <person name="Zhang S."/>
            <person name="Jiang F."/>
            <person name="Zhang X."/>
            <person name="Ren Y."/>
            <person name="Wang B."/>
            <person name="Wang S."/>
            <person name="Lu Y."/>
            <person name="Wu K."/>
            <person name="Fan W."/>
            <person name="Wang G."/>
        </authorList>
    </citation>
    <scope>NUCLEOTIDE SEQUENCE</scope>
    <source>
        <strain evidence="3">12Hb</strain>
    </source>
</reference>
<organism evidence="3 4">
    <name type="scientific">Apolygus lucorum</name>
    <name type="common">Small green plant bug</name>
    <name type="synonym">Lygocoris lucorum</name>
    <dbReference type="NCBI Taxonomy" id="248454"/>
    <lineage>
        <taxon>Eukaryota</taxon>
        <taxon>Metazoa</taxon>
        <taxon>Ecdysozoa</taxon>
        <taxon>Arthropoda</taxon>
        <taxon>Hexapoda</taxon>
        <taxon>Insecta</taxon>
        <taxon>Pterygota</taxon>
        <taxon>Neoptera</taxon>
        <taxon>Paraneoptera</taxon>
        <taxon>Hemiptera</taxon>
        <taxon>Heteroptera</taxon>
        <taxon>Panheteroptera</taxon>
        <taxon>Cimicomorpha</taxon>
        <taxon>Miridae</taxon>
        <taxon>Mirini</taxon>
        <taxon>Apolygus</taxon>
    </lineage>
</organism>
<evidence type="ECO:0000256" key="1">
    <source>
        <dbReference type="SAM" id="MobiDB-lite"/>
    </source>
</evidence>
<keyword evidence="4" id="KW-1185">Reference proteome</keyword>
<evidence type="ECO:0000313" key="4">
    <source>
        <dbReference type="Proteomes" id="UP000466442"/>
    </source>
</evidence>
<evidence type="ECO:0000313" key="3">
    <source>
        <dbReference type="EMBL" id="KAF6217130.1"/>
    </source>
</evidence>
<gene>
    <name evidence="3" type="ORF">GE061_001483</name>
</gene>
<dbReference type="EMBL" id="WIXP02000001">
    <property type="protein sequence ID" value="KAF6217130.1"/>
    <property type="molecule type" value="Genomic_DNA"/>
</dbReference>